<dbReference type="PANTHER" id="PTHR10259">
    <property type="entry name" value="THIOPURINE S-METHYLTRANSFERASE"/>
    <property type="match status" value="1"/>
</dbReference>
<feature type="binding site" evidence="9">
    <location>
        <position position="66"/>
    </location>
    <ligand>
        <name>S-adenosyl-L-methionine</name>
        <dbReference type="ChEBI" id="CHEBI:59789"/>
    </ligand>
</feature>
<comment type="subcellular location">
    <subcellularLocation>
        <location evidence="2 9">Cytoplasm</location>
    </subcellularLocation>
</comment>
<evidence type="ECO:0000256" key="6">
    <source>
        <dbReference type="ARBA" id="ARBA00022603"/>
    </source>
</evidence>
<dbReference type="GO" id="GO:0005737">
    <property type="term" value="C:cytoplasm"/>
    <property type="evidence" value="ECO:0007669"/>
    <property type="project" value="UniProtKB-SubCell"/>
</dbReference>
<evidence type="ECO:0000313" key="10">
    <source>
        <dbReference type="EMBL" id="HEA16189.1"/>
    </source>
</evidence>
<feature type="binding site" evidence="9">
    <location>
        <position position="123"/>
    </location>
    <ligand>
        <name>S-adenosyl-L-methionine</name>
        <dbReference type="ChEBI" id="CHEBI:59789"/>
    </ligand>
</feature>
<protein>
    <recommendedName>
        <fullName evidence="4 9">Thiopurine S-methyltransferase</fullName>
        <ecNumber evidence="4 9">2.1.1.67</ecNumber>
    </recommendedName>
    <alternativeName>
        <fullName evidence="9">Thiopurine methyltransferase</fullName>
    </alternativeName>
</protein>
<evidence type="ECO:0000256" key="4">
    <source>
        <dbReference type="ARBA" id="ARBA00011905"/>
    </source>
</evidence>
<dbReference type="PIRSF" id="PIRSF023956">
    <property type="entry name" value="Thiopurine_S-methyltransferase"/>
    <property type="match status" value="1"/>
</dbReference>
<evidence type="ECO:0000256" key="1">
    <source>
        <dbReference type="ARBA" id="ARBA00000903"/>
    </source>
</evidence>
<dbReference type="InterPro" id="IPR025835">
    <property type="entry name" value="Thiopurine_S-MeTrfase"/>
</dbReference>
<comment type="caution">
    <text evidence="10">The sequence shown here is derived from an EMBL/GenBank/DDBJ whole genome shotgun (WGS) entry which is preliminary data.</text>
</comment>
<evidence type="ECO:0000256" key="2">
    <source>
        <dbReference type="ARBA" id="ARBA00004496"/>
    </source>
</evidence>
<gene>
    <name evidence="10" type="primary">tmpT</name>
    <name evidence="9" type="synonym">tpm</name>
    <name evidence="10" type="ORF">ENH88_07035</name>
</gene>
<dbReference type="InterPro" id="IPR022474">
    <property type="entry name" value="Thiopur_S-MeTfrase_Se/Te_detox"/>
</dbReference>
<dbReference type="PANTHER" id="PTHR10259:SF11">
    <property type="entry name" value="THIOPURINE S-METHYLTRANSFERASE"/>
    <property type="match status" value="1"/>
</dbReference>
<organism evidence="10">
    <name type="scientific">Pseudoalteromonas prydzensis</name>
    <dbReference type="NCBI Taxonomy" id="182141"/>
    <lineage>
        <taxon>Bacteria</taxon>
        <taxon>Pseudomonadati</taxon>
        <taxon>Pseudomonadota</taxon>
        <taxon>Gammaproteobacteria</taxon>
        <taxon>Alteromonadales</taxon>
        <taxon>Pseudoalteromonadaceae</taxon>
        <taxon>Pseudoalteromonas</taxon>
    </lineage>
</organism>
<keyword evidence="6 9" id="KW-0489">Methyltransferase</keyword>
<reference evidence="10" key="1">
    <citation type="journal article" date="2020" name="mSystems">
        <title>Genome- and Community-Level Interaction Insights into Carbon Utilization and Element Cycling Functions of Hydrothermarchaeota in Hydrothermal Sediment.</title>
        <authorList>
            <person name="Zhou Z."/>
            <person name="Liu Y."/>
            <person name="Xu W."/>
            <person name="Pan J."/>
            <person name="Luo Z.H."/>
            <person name="Li M."/>
        </authorList>
    </citation>
    <scope>NUCLEOTIDE SEQUENCE [LARGE SCALE GENOMIC DNA]</scope>
    <source>
        <strain evidence="10">HyVt-346</strain>
    </source>
</reference>
<accession>A0A7V1CXV7</accession>
<dbReference type="NCBIfam" id="NF009732">
    <property type="entry name" value="PRK13255.1"/>
    <property type="match status" value="1"/>
</dbReference>
<dbReference type="GO" id="GO:0008119">
    <property type="term" value="F:thiopurine S-methyltransferase activity"/>
    <property type="evidence" value="ECO:0007669"/>
    <property type="project" value="UniProtKB-UniRule"/>
</dbReference>
<dbReference type="Gene3D" id="3.40.50.150">
    <property type="entry name" value="Vaccinia Virus protein VP39"/>
    <property type="match status" value="1"/>
</dbReference>
<dbReference type="AlphaFoldDB" id="A0A7V1CXV7"/>
<dbReference type="InterPro" id="IPR008854">
    <property type="entry name" value="TPMT"/>
</dbReference>
<keyword evidence="8 9" id="KW-0949">S-adenosyl-L-methionine</keyword>
<dbReference type="PROSITE" id="PS51585">
    <property type="entry name" value="SAM_MT_TPMT"/>
    <property type="match status" value="1"/>
</dbReference>
<comment type="similarity">
    <text evidence="3 9">Belongs to the class I-like SAM-binding methyltransferase superfamily. TPMT family.</text>
</comment>
<dbReference type="Proteomes" id="UP000886188">
    <property type="component" value="Unassembled WGS sequence"/>
</dbReference>
<keyword evidence="5 9" id="KW-0963">Cytoplasm</keyword>
<dbReference type="HAMAP" id="MF_00812">
    <property type="entry name" value="Thiopur_methtran"/>
    <property type="match status" value="1"/>
</dbReference>
<dbReference type="InterPro" id="IPR029063">
    <property type="entry name" value="SAM-dependent_MTases_sf"/>
</dbReference>
<dbReference type="RefSeq" id="WP_304181098.1">
    <property type="nucleotide sequence ID" value="NZ_DRGM01000076.1"/>
</dbReference>
<dbReference type="Pfam" id="PF05724">
    <property type="entry name" value="TPMT"/>
    <property type="match status" value="1"/>
</dbReference>
<dbReference type="GO" id="GO:0010038">
    <property type="term" value="P:response to metal ion"/>
    <property type="evidence" value="ECO:0007669"/>
    <property type="project" value="InterPro"/>
</dbReference>
<evidence type="ECO:0000256" key="9">
    <source>
        <dbReference type="HAMAP-Rule" id="MF_00812"/>
    </source>
</evidence>
<dbReference type="SUPFAM" id="SSF53335">
    <property type="entry name" value="S-adenosyl-L-methionine-dependent methyltransferases"/>
    <property type="match status" value="1"/>
</dbReference>
<evidence type="ECO:0000256" key="7">
    <source>
        <dbReference type="ARBA" id="ARBA00022679"/>
    </source>
</evidence>
<comment type="catalytic activity">
    <reaction evidence="1 9">
        <text>S-adenosyl-L-methionine + a thiopurine = S-adenosyl-L-homocysteine + a thiopurine S-methylether.</text>
        <dbReference type="EC" id="2.1.1.67"/>
    </reaction>
</comment>
<evidence type="ECO:0000256" key="8">
    <source>
        <dbReference type="ARBA" id="ARBA00022691"/>
    </source>
</evidence>
<dbReference type="NCBIfam" id="TIGR03840">
    <property type="entry name" value="TMPT_Se_Te"/>
    <property type="match status" value="1"/>
</dbReference>
<name>A0A7V1CXV7_9GAMM</name>
<dbReference type="GO" id="GO:0032259">
    <property type="term" value="P:methylation"/>
    <property type="evidence" value="ECO:0007669"/>
    <property type="project" value="UniProtKB-KW"/>
</dbReference>
<evidence type="ECO:0000256" key="5">
    <source>
        <dbReference type="ARBA" id="ARBA00022490"/>
    </source>
</evidence>
<dbReference type="EMBL" id="DRGM01000076">
    <property type="protein sequence ID" value="HEA16189.1"/>
    <property type="molecule type" value="Genomic_DNA"/>
</dbReference>
<evidence type="ECO:0000256" key="3">
    <source>
        <dbReference type="ARBA" id="ARBA00008145"/>
    </source>
</evidence>
<keyword evidence="7 9" id="KW-0808">Transferase</keyword>
<dbReference type="EC" id="2.1.1.67" evidence="4 9"/>
<feature type="binding site" evidence="9">
    <location>
        <position position="10"/>
    </location>
    <ligand>
        <name>S-adenosyl-L-methionine</name>
        <dbReference type="ChEBI" id="CHEBI:59789"/>
    </ligand>
</feature>
<dbReference type="FunFam" id="3.40.50.150:FF:000101">
    <property type="entry name" value="Thiopurine S-methyltransferase"/>
    <property type="match status" value="1"/>
</dbReference>
<proteinExistence type="inferred from homology"/>
<feature type="binding site" evidence="9">
    <location>
        <position position="45"/>
    </location>
    <ligand>
        <name>S-adenosyl-L-methionine</name>
        <dbReference type="ChEBI" id="CHEBI:59789"/>
    </ligand>
</feature>
<sequence>MHAEYWLNRWQSNDIGFHSGNINPSLDRYFTNLNLPVNSRVFVPLCGKTVDIHYLLNKGMYVVGVELSELAIRQLFIELALTPKVTKHGLLTAYQAQGICIWVGDVFALTADHLDHVDAIYDRGALVAQPFAIRNQYAQHLITLSHAAPQLLITCVYDQSQRSGTPYSVPAAEVQSIYAKQYTLNMLSCEKLSQGIKGVTPASITVWLMSSGAS</sequence>